<dbReference type="Pfam" id="PF08434">
    <property type="entry name" value="CLCA"/>
    <property type="match status" value="1"/>
</dbReference>
<accession>A0A6J8CUX5</accession>
<evidence type="ECO:0000259" key="1">
    <source>
        <dbReference type="SMART" id="SM00225"/>
    </source>
</evidence>
<dbReference type="EMBL" id="CACVKT020005968">
    <property type="protein sequence ID" value="CAC5398730.1"/>
    <property type="molecule type" value="Genomic_DNA"/>
</dbReference>
<dbReference type="InterPro" id="IPR048595">
    <property type="entry name" value="KCTD1-15-like_C"/>
</dbReference>
<evidence type="ECO:0000313" key="2">
    <source>
        <dbReference type="EMBL" id="CAC5398730.1"/>
    </source>
</evidence>
<dbReference type="PANTHER" id="PTHR14499">
    <property type="entry name" value="POTASSIUM CHANNEL TETRAMERIZATION DOMAIN-CONTAINING"/>
    <property type="match status" value="1"/>
</dbReference>
<keyword evidence="3" id="KW-1185">Reference proteome</keyword>
<dbReference type="Pfam" id="PF20871">
    <property type="entry name" value="KCTD1-15_CTD"/>
    <property type="match status" value="1"/>
</dbReference>
<sequence>MTSPVPNQTSVSPRSLHNGVYSKIPMSGVPCPATPTRYTAPVHIDVGGVIYTASLETLTRYPESRLAKMFNGSIPIILDTLKQHYFIDRDGKTFRHILNYLRSSKIILPENFCEHEQLYEEAKYYELHGLVHHLEIIRKAKNIKTEKPDSAIGGSRREFCDCIAVAISPDLGERISLSAEKRLLEEVFPELSSALMDSRNSGFNLDSHYVIRFPLNGFCKLNSVQVFQRLLNHSFRVEASTGGGVEGQQFTDHPALEKDEDAQFSPIRTTEIYTNPNILVAGDAFTKASSTLHTATKKRAYFKEIIILVPNSWKDSPGITPAVAGQTLQYADIIVSAPIPTHRNFPYTRSYAGCGHSGIHIQMLTDVFLHPSKPPVKLSPEKFIVHEWGTFRWGVFNEYPNPGENEFYYSTMFGRADPIRCSMGLLGRSMARFPNGTMSVSVCNFVKGPLDPVTGLVDQRCKYYPYPYHNRGFESMMDHQWIKEITHFCDDQTDYKHNKYGHNIEAPNMQNRLCGHRSTMAVIEGTEDFRNGLNQPQSISNLVPTFKIVKAARTKRATIYLDDNTLKTNQLADHVISMLPSNTSVLLSHPNQHMGHHLTRRAVKHGDKKIILSKGVKQNTISALTTKTLNTESSADHLIVITCNNTAFNNQQLRKSNIYFVENGCPERSNKPYTSLHELTHFIHDYEQGPVYLYHQYLSLQEGRIFQDSFIVDEYLNGILSIRLSYDTNPAPQLKLKDPNGKIRNNIDVDDKLKVLHFKAESAEKGKWMITVSTTHSAGQNIDINVAASSNITNFRYPIVVSAKVVQQPYQDVHRIAVFAEVRQGHHPVIGLKVTAISLFDGSLHQTDLYDNGAGADMQTGDGIYSRFYVYRFLVFTGADIQTGDGIYSGFYVYQFLVFTGADIQTGDGIYSRFLPHHQNTRGLKIQASDLFGNGHILNNSLVYNEDEIDHEERYESTKIPLKHGISRVTLISSELNIPHGNINRTMIPPARIQDLKSRGMSNDNVITLTFTATGDDLDHGRANHYEILYAHKSQEIFNRRQSLESLKHVSQSAVINGSLHLPRSSGQQEVFRINATRLAPYQNSFAFVIVAVDREGNKGDMSNLVTAGCNIH</sequence>
<dbReference type="GO" id="GO:0051260">
    <property type="term" value="P:protein homooligomerization"/>
    <property type="evidence" value="ECO:0007669"/>
    <property type="project" value="InterPro"/>
</dbReference>
<proteinExistence type="predicted"/>
<dbReference type="OrthoDB" id="2414723at2759"/>
<gene>
    <name evidence="2" type="ORF">MCOR_33072</name>
</gene>
<dbReference type="InterPro" id="IPR003131">
    <property type="entry name" value="T1-type_BTB"/>
</dbReference>
<dbReference type="SMART" id="SM00225">
    <property type="entry name" value="BTB"/>
    <property type="match status" value="1"/>
</dbReference>
<organism evidence="2 3">
    <name type="scientific">Mytilus coruscus</name>
    <name type="common">Sea mussel</name>
    <dbReference type="NCBI Taxonomy" id="42192"/>
    <lineage>
        <taxon>Eukaryota</taxon>
        <taxon>Metazoa</taxon>
        <taxon>Spiralia</taxon>
        <taxon>Lophotrochozoa</taxon>
        <taxon>Mollusca</taxon>
        <taxon>Bivalvia</taxon>
        <taxon>Autobranchia</taxon>
        <taxon>Pteriomorphia</taxon>
        <taxon>Mytilida</taxon>
        <taxon>Mytiloidea</taxon>
        <taxon>Mytilidae</taxon>
        <taxon>Mytilinae</taxon>
        <taxon>Mytilus</taxon>
    </lineage>
</organism>
<dbReference type="PANTHER" id="PTHR14499:SF67">
    <property type="entry name" value="BTB_POZ DOMAIN-CONTAINING PROTEIN TIWAZ"/>
    <property type="match status" value="1"/>
</dbReference>
<feature type="domain" description="BTB" evidence="1">
    <location>
        <begin position="40"/>
        <end position="142"/>
    </location>
</feature>
<dbReference type="AlphaFoldDB" id="A0A6J8CUX5"/>
<dbReference type="Gene3D" id="3.30.710.10">
    <property type="entry name" value="Potassium Channel Kv1.1, Chain A"/>
    <property type="match status" value="1"/>
</dbReference>
<dbReference type="InterPro" id="IPR011333">
    <property type="entry name" value="SKP1/BTB/POZ_sf"/>
</dbReference>
<reference evidence="2 3" key="1">
    <citation type="submission" date="2020-06" db="EMBL/GenBank/DDBJ databases">
        <authorList>
            <person name="Li R."/>
            <person name="Bekaert M."/>
        </authorList>
    </citation>
    <scope>NUCLEOTIDE SEQUENCE [LARGE SCALE GENOMIC DNA]</scope>
    <source>
        <strain evidence="3">wild</strain>
    </source>
</reference>
<name>A0A6J8CUX5_MYTCO</name>
<protein>
    <submittedName>
        <fullName evidence="2">KCTD1_15</fullName>
    </submittedName>
</protein>
<dbReference type="InterPro" id="IPR013642">
    <property type="entry name" value="CLCA_N"/>
</dbReference>
<evidence type="ECO:0000313" key="3">
    <source>
        <dbReference type="Proteomes" id="UP000507470"/>
    </source>
</evidence>
<dbReference type="Pfam" id="PF02214">
    <property type="entry name" value="BTB_2"/>
    <property type="match status" value="1"/>
</dbReference>
<dbReference type="Proteomes" id="UP000507470">
    <property type="component" value="Unassembled WGS sequence"/>
</dbReference>
<dbReference type="InterPro" id="IPR000210">
    <property type="entry name" value="BTB/POZ_dom"/>
</dbReference>
<dbReference type="SUPFAM" id="SSF54695">
    <property type="entry name" value="POZ domain"/>
    <property type="match status" value="1"/>
</dbReference>